<protein>
    <submittedName>
        <fullName evidence="2">SIK3 kinase</fullName>
    </submittedName>
</protein>
<evidence type="ECO:0000313" key="2">
    <source>
        <dbReference type="EMBL" id="NXF24956.1"/>
    </source>
</evidence>
<evidence type="ECO:0000256" key="1">
    <source>
        <dbReference type="SAM" id="MobiDB-lite"/>
    </source>
</evidence>
<reference evidence="2 3" key="1">
    <citation type="submission" date="2019-09" db="EMBL/GenBank/DDBJ databases">
        <title>Bird 10,000 Genomes (B10K) Project - Family phase.</title>
        <authorList>
            <person name="Zhang G."/>
        </authorList>
    </citation>
    <scope>NUCLEOTIDE SEQUENCE [LARGE SCALE GENOMIC DNA]</scope>
    <source>
        <strain evidence="2">B10K-CU-031-12</strain>
        <tissue evidence="2">Muscle</tissue>
    </source>
</reference>
<proteinExistence type="predicted"/>
<dbReference type="EMBL" id="VWYZ01000394">
    <property type="protein sequence ID" value="NXF24956.1"/>
    <property type="molecule type" value="Genomic_DNA"/>
</dbReference>
<gene>
    <name evidence="2" type="primary">Sik3_1</name>
    <name evidence="2" type="ORF">RHOROS_R12872</name>
</gene>
<dbReference type="GO" id="GO:0016301">
    <property type="term" value="F:kinase activity"/>
    <property type="evidence" value="ECO:0007669"/>
    <property type="project" value="UniProtKB-KW"/>
</dbReference>
<keyword evidence="2" id="KW-0418">Kinase</keyword>
<name>A0A7K8S6P5_9PASS</name>
<comment type="caution">
    <text evidence="2">The sequence shown here is derived from an EMBL/GenBank/DDBJ whole genome shotgun (WGS) entry which is preliminary data.</text>
</comment>
<dbReference type="Proteomes" id="UP000574210">
    <property type="component" value="Unassembled WGS sequence"/>
</dbReference>
<sequence length="357" mass="38998">MRLPQAEFAQLIKRRQQQQQQQEYQELFRHMSQGDAGNMGASMGQNLSERQLLSLPYQSADTYHPQNSPQHLLKIRAQECIQQVPASVPPPQGYGHQPALFHSESMEEDCACEGNRDSFPDSKSSNTLTKGCHESPLLVNTGGHGDPDSLLGTANPAQELATHQYRHQPAFRNKVPSRESIVGNCMDRSSPGQAMQVPDHNGLGYPVRPSSSEHPRPRSLQRHHTIQNSDDAYVQLDNLPGMSLMAGKALSSARMSDAVLSQSSLMASQQLRDRDGEGEHGEGALAAPRGAESLPRVLSHLFALPECGEGLEGQEHGNLGDGSQHLNTSCYPSTCITDVLLSYKHPEVPFGMEQAGV</sequence>
<evidence type="ECO:0000313" key="3">
    <source>
        <dbReference type="Proteomes" id="UP000574210"/>
    </source>
</evidence>
<feature type="non-terminal residue" evidence="2">
    <location>
        <position position="357"/>
    </location>
</feature>
<accession>A0A7K8S6P5</accession>
<dbReference type="AlphaFoldDB" id="A0A7K8S6P5"/>
<feature type="region of interest" description="Disordered" evidence="1">
    <location>
        <begin position="264"/>
        <end position="288"/>
    </location>
</feature>
<feature type="region of interest" description="Disordered" evidence="1">
    <location>
        <begin position="190"/>
        <end position="229"/>
    </location>
</feature>
<keyword evidence="2" id="KW-0808">Transferase</keyword>
<feature type="non-terminal residue" evidence="2">
    <location>
        <position position="1"/>
    </location>
</feature>
<keyword evidence="3" id="KW-1185">Reference proteome</keyword>
<organism evidence="2 3">
    <name type="scientific">Rhodinocichla rosea</name>
    <dbReference type="NCBI Taxonomy" id="58203"/>
    <lineage>
        <taxon>Eukaryota</taxon>
        <taxon>Metazoa</taxon>
        <taxon>Chordata</taxon>
        <taxon>Craniata</taxon>
        <taxon>Vertebrata</taxon>
        <taxon>Euteleostomi</taxon>
        <taxon>Archelosauria</taxon>
        <taxon>Archosauria</taxon>
        <taxon>Dinosauria</taxon>
        <taxon>Saurischia</taxon>
        <taxon>Theropoda</taxon>
        <taxon>Coelurosauria</taxon>
        <taxon>Aves</taxon>
        <taxon>Neognathae</taxon>
        <taxon>Neoaves</taxon>
        <taxon>Telluraves</taxon>
        <taxon>Australaves</taxon>
        <taxon>Passeriformes</taxon>
        <taxon>Thraupidae</taxon>
        <taxon>Rhodinocichla</taxon>
    </lineage>
</organism>
<feature type="compositionally biased region" description="Basic and acidic residues" evidence="1">
    <location>
        <begin position="271"/>
        <end position="282"/>
    </location>
</feature>